<dbReference type="OrthoDB" id="3735927at2759"/>
<sequence length="106" mass="11412">MLAARWLSHTFVITSVVDFVSHSQNTHIASSPPGISPNMPAPRELGTPSMQMMKPIPSPPGPQGPPGASDDFGESLGQQNIAFLRHHCSVYGKRIKPNDISVVIKN</sequence>
<proteinExistence type="predicted"/>
<name>A0A9W9D7Q9_9PLEO</name>
<dbReference type="Proteomes" id="UP001140510">
    <property type="component" value="Unassembled WGS sequence"/>
</dbReference>
<dbReference type="EMBL" id="JAPEVA010000032">
    <property type="protein sequence ID" value="KAJ4405707.1"/>
    <property type="molecule type" value="Genomic_DNA"/>
</dbReference>
<gene>
    <name evidence="2" type="ORF">N0V91_005014</name>
</gene>
<evidence type="ECO:0000313" key="3">
    <source>
        <dbReference type="Proteomes" id="UP001140510"/>
    </source>
</evidence>
<dbReference type="AlphaFoldDB" id="A0A9W9D7Q9"/>
<feature type="compositionally biased region" description="Pro residues" evidence="1">
    <location>
        <begin position="56"/>
        <end position="65"/>
    </location>
</feature>
<comment type="caution">
    <text evidence="2">The sequence shown here is derived from an EMBL/GenBank/DDBJ whole genome shotgun (WGS) entry which is preliminary data.</text>
</comment>
<accession>A0A9W9D7Q9</accession>
<organism evidence="2 3">
    <name type="scientific">Didymella pomorum</name>
    <dbReference type="NCBI Taxonomy" id="749634"/>
    <lineage>
        <taxon>Eukaryota</taxon>
        <taxon>Fungi</taxon>
        <taxon>Dikarya</taxon>
        <taxon>Ascomycota</taxon>
        <taxon>Pezizomycotina</taxon>
        <taxon>Dothideomycetes</taxon>
        <taxon>Pleosporomycetidae</taxon>
        <taxon>Pleosporales</taxon>
        <taxon>Pleosporineae</taxon>
        <taxon>Didymellaceae</taxon>
        <taxon>Didymella</taxon>
    </lineage>
</organism>
<evidence type="ECO:0000256" key="1">
    <source>
        <dbReference type="SAM" id="MobiDB-lite"/>
    </source>
</evidence>
<evidence type="ECO:0000313" key="2">
    <source>
        <dbReference type="EMBL" id="KAJ4405707.1"/>
    </source>
</evidence>
<feature type="region of interest" description="Disordered" evidence="1">
    <location>
        <begin position="26"/>
        <end position="76"/>
    </location>
</feature>
<keyword evidence="3" id="KW-1185">Reference proteome</keyword>
<protein>
    <submittedName>
        <fullName evidence="2">Uncharacterized protein</fullName>
    </submittedName>
</protein>
<reference evidence="2" key="1">
    <citation type="submission" date="2022-10" db="EMBL/GenBank/DDBJ databases">
        <title>Tapping the CABI collections for fungal endophytes: first genome assemblies for Collariella, Neodidymelliopsis, Ascochyta clinopodiicola, Didymella pomorum, Didymosphaeria variabile, Neocosmospora piperis and Neocucurbitaria cava.</title>
        <authorList>
            <person name="Hill R."/>
        </authorList>
    </citation>
    <scope>NUCLEOTIDE SEQUENCE</scope>
    <source>
        <strain evidence="2">IMI 355091</strain>
    </source>
</reference>